<dbReference type="GO" id="GO:0005778">
    <property type="term" value="C:peroxisomal membrane"/>
    <property type="evidence" value="ECO:0007669"/>
    <property type="project" value="UniProtKB-SubCell"/>
</dbReference>
<evidence type="ECO:0000313" key="14">
    <source>
        <dbReference type="Proteomes" id="UP000187013"/>
    </source>
</evidence>
<dbReference type="OrthoDB" id="446044at2759"/>
<dbReference type="SUPFAM" id="SSF103506">
    <property type="entry name" value="Mitochondrial carrier"/>
    <property type="match status" value="1"/>
</dbReference>
<feature type="region of interest" description="Disordered" evidence="11">
    <location>
        <begin position="37"/>
        <end position="60"/>
    </location>
</feature>
<evidence type="ECO:0000256" key="10">
    <source>
        <dbReference type="RuleBase" id="RU000488"/>
    </source>
</evidence>
<proteinExistence type="inferred from homology"/>
<sequence length="345" mass="38516">MATLESAITGAVASSLANIAVYPLDLAKTLVQTQLKEEHTKKSSGNVTDKPQNDSNNKKEKGVFMEKSELKYKDSIDCIVKVFKERGISGLYRGMSTSILANFIQSFCYFFWYTFVRRYYFRVKSSRAKKLGQTGRTSFSTLEELALGVVAGATSQLFTNPISIVSTRQQTAEGTNESASLTSVIKQIYKEHQGDITGFWKGLKVSLVLCINPSITFASYQKLKTFLFSTEELIGGKNAELGALQNFILGVLSKMISTLFTQPLIVAKASLQRTGSKFRSFQQVVCYLYQHEGLLALWKGIRPQLAKGIIVQGLLFMFKGELTKILHRAIFLQSNVFLRKRSIAI</sequence>
<dbReference type="PROSITE" id="PS50920">
    <property type="entry name" value="SOLCAR"/>
    <property type="match status" value="3"/>
</dbReference>
<feature type="transmembrane region" description="Helical" evidence="12">
    <location>
        <begin position="99"/>
        <end position="120"/>
    </location>
</feature>
<feature type="compositionally biased region" description="Polar residues" evidence="11">
    <location>
        <begin position="43"/>
        <end position="55"/>
    </location>
</feature>
<evidence type="ECO:0000256" key="7">
    <source>
        <dbReference type="ARBA" id="ARBA00023136"/>
    </source>
</evidence>
<feature type="repeat" description="Solcar" evidence="9">
    <location>
        <begin position="241"/>
        <end position="325"/>
    </location>
</feature>
<feature type="repeat" description="Solcar" evidence="9">
    <location>
        <begin position="1"/>
        <end position="119"/>
    </location>
</feature>
<evidence type="ECO:0000256" key="4">
    <source>
        <dbReference type="ARBA" id="ARBA00022692"/>
    </source>
</evidence>
<dbReference type="EMBL" id="BDGX01000009">
    <property type="protein sequence ID" value="GAV47974.1"/>
    <property type="molecule type" value="Genomic_DNA"/>
</dbReference>
<comment type="caution">
    <text evidence="13">The sequence shown here is derived from an EMBL/GenBank/DDBJ whole genome shotgun (WGS) entry which is preliminary data.</text>
</comment>
<keyword evidence="4 9" id="KW-0812">Transmembrane</keyword>
<name>A0A1Q2ZX52_ZYGRO</name>
<dbReference type="InterPro" id="IPR045900">
    <property type="entry name" value="Peroxisomal_Ade_carrier"/>
</dbReference>
<evidence type="ECO:0000256" key="5">
    <source>
        <dbReference type="ARBA" id="ARBA00022737"/>
    </source>
</evidence>
<protein>
    <recommendedName>
        <fullName evidence="15">Peroxisomal adenine nucleotide transporter 1</fullName>
    </recommendedName>
</protein>
<keyword evidence="5" id="KW-0677">Repeat</keyword>
<dbReference type="Proteomes" id="UP000187013">
    <property type="component" value="Unassembled WGS sequence"/>
</dbReference>
<feature type="repeat" description="Solcar" evidence="9">
    <location>
        <begin position="139"/>
        <end position="226"/>
    </location>
</feature>
<evidence type="ECO:0000256" key="8">
    <source>
        <dbReference type="ARBA" id="ARBA00023140"/>
    </source>
</evidence>
<evidence type="ECO:0000256" key="11">
    <source>
        <dbReference type="SAM" id="MobiDB-lite"/>
    </source>
</evidence>
<accession>A0A1Q2ZX52</accession>
<keyword evidence="7 9" id="KW-0472">Membrane</keyword>
<comment type="subcellular location">
    <subcellularLocation>
        <location evidence="1">Peroxisome membrane</location>
        <topology evidence="1">Multi-pass membrane protein</topology>
    </subcellularLocation>
</comment>
<dbReference type="Gene3D" id="1.50.40.10">
    <property type="entry name" value="Mitochondrial carrier domain"/>
    <property type="match status" value="1"/>
</dbReference>
<evidence type="ECO:0000256" key="3">
    <source>
        <dbReference type="ARBA" id="ARBA00022448"/>
    </source>
</evidence>
<keyword evidence="3 10" id="KW-0813">Transport</keyword>
<evidence type="ECO:0000256" key="6">
    <source>
        <dbReference type="ARBA" id="ARBA00022989"/>
    </source>
</evidence>
<keyword evidence="8" id="KW-0576">Peroxisome</keyword>
<dbReference type="AlphaFoldDB" id="A0A1Q2ZX52"/>
<keyword evidence="6 12" id="KW-1133">Transmembrane helix</keyword>
<dbReference type="eggNOG" id="KOG0769">
    <property type="taxonomic scope" value="Eukaryota"/>
</dbReference>
<dbReference type="Pfam" id="PF00153">
    <property type="entry name" value="Mito_carr"/>
    <property type="match status" value="3"/>
</dbReference>
<evidence type="ECO:0008006" key="15">
    <source>
        <dbReference type="Google" id="ProtNLM"/>
    </source>
</evidence>
<dbReference type="GO" id="GO:0015217">
    <property type="term" value="F:ADP transmembrane transporter activity"/>
    <property type="evidence" value="ECO:0007669"/>
    <property type="project" value="InterPro"/>
</dbReference>
<reference evidence="13 14" key="1">
    <citation type="submission" date="2016-08" db="EMBL/GenBank/DDBJ databases">
        <title>Draft genome sequence of allopolyploid Zygosaccharomyces rouxii.</title>
        <authorList>
            <person name="Watanabe J."/>
            <person name="Uehara K."/>
            <person name="Mogi Y."/>
            <person name="Tsukioka Y."/>
        </authorList>
    </citation>
    <scope>NUCLEOTIDE SEQUENCE [LARGE SCALE GENOMIC DNA]</scope>
    <source>
        <strain evidence="13 14">NBRC 110957</strain>
    </source>
</reference>
<dbReference type="InterPro" id="IPR023395">
    <property type="entry name" value="MCP_dom_sf"/>
</dbReference>
<evidence type="ECO:0000256" key="12">
    <source>
        <dbReference type="SAM" id="Phobius"/>
    </source>
</evidence>
<gene>
    <name evidence="13" type="ORF">ZYGR_0I02700</name>
</gene>
<dbReference type="PANTHER" id="PTHR46650">
    <property type="entry name" value="PEROXISOMAL ADENINE NUCLEOTIDE TRANSPORTER 1"/>
    <property type="match status" value="1"/>
</dbReference>
<evidence type="ECO:0000313" key="13">
    <source>
        <dbReference type="EMBL" id="GAV47974.1"/>
    </source>
</evidence>
<dbReference type="InterPro" id="IPR018108">
    <property type="entry name" value="MCP_transmembrane"/>
</dbReference>
<dbReference type="GO" id="GO:0007031">
    <property type="term" value="P:peroxisome organization"/>
    <property type="evidence" value="ECO:0007669"/>
    <property type="project" value="TreeGrafter"/>
</dbReference>
<comment type="similarity">
    <text evidence="2 10">Belongs to the mitochondrial carrier (TC 2.A.29) family.</text>
</comment>
<evidence type="ECO:0000256" key="2">
    <source>
        <dbReference type="ARBA" id="ARBA00006375"/>
    </source>
</evidence>
<evidence type="ECO:0000256" key="1">
    <source>
        <dbReference type="ARBA" id="ARBA00004585"/>
    </source>
</evidence>
<evidence type="ECO:0000256" key="9">
    <source>
        <dbReference type="PROSITE-ProRule" id="PRU00282"/>
    </source>
</evidence>
<dbReference type="PANTHER" id="PTHR46650:SF1">
    <property type="entry name" value="PEROXISOMAL ADENINE NUCLEOTIDE TRANSPORTER 1"/>
    <property type="match status" value="1"/>
</dbReference>
<dbReference type="GO" id="GO:0005347">
    <property type="term" value="F:ATP transmembrane transporter activity"/>
    <property type="evidence" value="ECO:0007669"/>
    <property type="project" value="InterPro"/>
</dbReference>
<organism evidence="13 14">
    <name type="scientific">Zygosaccharomyces rouxii</name>
    <dbReference type="NCBI Taxonomy" id="4956"/>
    <lineage>
        <taxon>Eukaryota</taxon>
        <taxon>Fungi</taxon>
        <taxon>Dikarya</taxon>
        <taxon>Ascomycota</taxon>
        <taxon>Saccharomycotina</taxon>
        <taxon>Saccharomycetes</taxon>
        <taxon>Saccharomycetales</taxon>
        <taxon>Saccharomycetaceae</taxon>
        <taxon>Zygosaccharomyces</taxon>
    </lineage>
</organism>
<dbReference type="GO" id="GO:0006635">
    <property type="term" value="P:fatty acid beta-oxidation"/>
    <property type="evidence" value="ECO:0007669"/>
    <property type="project" value="InterPro"/>
</dbReference>